<dbReference type="Gene3D" id="1.25.40.280">
    <property type="entry name" value="alix/aip1 like domains"/>
    <property type="match status" value="1"/>
</dbReference>
<dbReference type="GO" id="GO:0043328">
    <property type="term" value="P:protein transport to vacuole involved in ubiquitin-dependent protein catabolic process via the multivesicular body sorting pathway"/>
    <property type="evidence" value="ECO:0007669"/>
    <property type="project" value="TreeGrafter"/>
</dbReference>
<proteinExistence type="predicted"/>
<evidence type="ECO:0000313" key="2">
    <source>
        <dbReference type="EMBL" id="KAI7738885.1"/>
    </source>
</evidence>
<sequence length="291" mass="32551">MSSPPSSSSSTNIMLAIYEKKTTTTDLYRPLRNYITFNYSEHEAQTLDDDLQTLNQMRTTIERSSPIDSLTSRRDLLQNYFKTLTLVESRFPISNNKEDINTVTFTWYDAFKSKQKAVQQNVHLEKAAVLFNLGAVYSQIGLGFDRMSVEGRREAVKAFVAAAGAFAFLKESEAGKASGGDLKTTVDVSVECAGMLERLMLAQAQECVFENSIAKGSSSGVCSKIARQVGLYYEEVLAALNVVPLTQHFDKAWLSHVQLKAALFYAEACYRYSLELHEKEEIAEEIARLKS</sequence>
<dbReference type="InterPro" id="IPR038499">
    <property type="entry name" value="BRO1_sf"/>
</dbReference>
<reference evidence="2" key="1">
    <citation type="submission" date="2022-06" db="EMBL/GenBank/DDBJ databases">
        <title>Uncovering the hologenomic basis of an extraordinary plant invasion.</title>
        <authorList>
            <person name="Bieker V.C."/>
            <person name="Martin M.D."/>
            <person name="Gilbert T."/>
            <person name="Hodgins K."/>
            <person name="Battlay P."/>
            <person name="Petersen B."/>
            <person name="Wilson J."/>
        </authorList>
    </citation>
    <scope>NUCLEOTIDE SEQUENCE</scope>
    <source>
        <strain evidence="2">AA19_3_7</strain>
        <tissue evidence="2">Leaf</tissue>
    </source>
</reference>
<dbReference type="SMART" id="SM01041">
    <property type="entry name" value="BRO1"/>
    <property type="match status" value="1"/>
</dbReference>
<gene>
    <name evidence="2" type="ORF">M8C21_002048</name>
</gene>
<feature type="domain" description="BRO1" evidence="1">
    <location>
        <begin position="13"/>
        <end position="291"/>
    </location>
</feature>
<keyword evidence="3" id="KW-1185">Reference proteome</keyword>
<dbReference type="PANTHER" id="PTHR23030">
    <property type="entry name" value="PCD6 INTERACTING PROTEIN-RELATED"/>
    <property type="match status" value="1"/>
</dbReference>
<evidence type="ECO:0000259" key="1">
    <source>
        <dbReference type="PROSITE" id="PS51180"/>
    </source>
</evidence>
<evidence type="ECO:0000313" key="3">
    <source>
        <dbReference type="Proteomes" id="UP001206925"/>
    </source>
</evidence>
<dbReference type="Proteomes" id="UP001206925">
    <property type="component" value="Unassembled WGS sequence"/>
</dbReference>
<name>A0AAD5CCL0_AMBAR</name>
<protein>
    <recommendedName>
        <fullName evidence="1">BRO1 domain-containing protein</fullName>
    </recommendedName>
</protein>
<dbReference type="AlphaFoldDB" id="A0AAD5CCL0"/>
<dbReference type="PROSITE" id="PS51180">
    <property type="entry name" value="BRO1"/>
    <property type="match status" value="1"/>
</dbReference>
<dbReference type="PANTHER" id="PTHR23030:SF30">
    <property type="entry name" value="TYROSINE-PROTEIN PHOSPHATASE NON-RECEPTOR TYPE 23"/>
    <property type="match status" value="1"/>
</dbReference>
<dbReference type="EMBL" id="JAMZMK010008700">
    <property type="protein sequence ID" value="KAI7738885.1"/>
    <property type="molecule type" value="Genomic_DNA"/>
</dbReference>
<organism evidence="2 3">
    <name type="scientific">Ambrosia artemisiifolia</name>
    <name type="common">Common ragweed</name>
    <dbReference type="NCBI Taxonomy" id="4212"/>
    <lineage>
        <taxon>Eukaryota</taxon>
        <taxon>Viridiplantae</taxon>
        <taxon>Streptophyta</taxon>
        <taxon>Embryophyta</taxon>
        <taxon>Tracheophyta</taxon>
        <taxon>Spermatophyta</taxon>
        <taxon>Magnoliopsida</taxon>
        <taxon>eudicotyledons</taxon>
        <taxon>Gunneridae</taxon>
        <taxon>Pentapetalae</taxon>
        <taxon>asterids</taxon>
        <taxon>campanulids</taxon>
        <taxon>Asterales</taxon>
        <taxon>Asteraceae</taxon>
        <taxon>Asteroideae</taxon>
        <taxon>Heliantheae alliance</taxon>
        <taxon>Heliantheae</taxon>
        <taxon>Ambrosia</taxon>
    </lineage>
</organism>
<dbReference type="GO" id="GO:0005768">
    <property type="term" value="C:endosome"/>
    <property type="evidence" value="ECO:0007669"/>
    <property type="project" value="TreeGrafter"/>
</dbReference>
<feature type="non-terminal residue" evidence="2">
    <location>
        <position position="291"/>
    </location>
</feature>
<dbReference type="Pfam" id="PF03097">
    <property type="entry name" value="BRO1"/>
    <property type="match status" value="1"/>
</dbReference>
<dbReference type="InterPro" id="IPR004328">
    <property type="entry name" value="BRO1_dom"/>
</dbReference>
<accession>A0AAD5CCL0</accession>
<comment type="caution">
    <text evidence="2">The sequence shown here is derived from an EMBL/GenBank/DDBJ whole genome shotgun (WGS) entry which is preliminary data.</text>
</comment>